<accession>A0A2A5BB57</accession>
<comment type="caution">
    <text evidence="1">The sequence shown here is derived from an EMBL/GenBank/DDBJ whole genome shotgun (WGS) entry which is preliminary data.</text>
</comment>
<evidence type="ECO:0000313" key="2">
    <source>
        <dbReference type="Proteomes" id="UP000218327"/>
    </source>
</evidence>
<dbReference type="EMBL" id="NVVJ01000001">
    <property type="protein sequence ID" value="PCJ28749.1"/>
    <property type="molecule type" value="Genomic_DNA"/>
</dbReference>
<evidence type="ECO:0000313" key="1">
    <source>
        <dbReference type="EMBL" id="PCJ28749.1"/>
    </source>
</evidence>
<dbReference type="Pfam" id="PF07023">
    <property type="entry name" value="DUF1315"/>
    <property type="match status" value="1"/>
</dbReference>
<gene>
    <name evidence="1" type="ORF">COA96_00180</name>
</gene>
<reference evidence="2" key="1">
    <citation type="submission" date="2017-08" db="EMBL/GenBank/DDBJ databases">
        <title>A dynamic microbial community with high functional redundancy inhabits the cold, oxic subseafloor aquifer.</title>
        <authorList>
            <person name="Tully B.J."/>
            <person name="Wheat C.G."/>
            <person name="Glazer B.T."/>
            <person name="Huber J.A."/>
        </authorList>
    </citation>
    <scope>NUCLEOTIDE SEQUENCE [LARGE SCALE GENOMIC DNA]</scope>
</reference>
<evidence type="ECO:0008006" key="3">
    <source>
        <dbReference type="Google" id="ProtNLM"/>
    </source>
</evidence>
<protein>
    <recommendedName>
        <fullName evidence="3">DUF1315 family protein</fullName>
    </recommendedName>
</protein>
<dbReference type="AlphaFoldDB" id="A0A2A5BB57"/>
<proteinExistence type="predicted"/>
<sequence>MEQLIGKITPDIYQRIKLAVEIGKWEDGNKLTSDRLDSCMQIIILYETKHVAEKDRAGFDLSSECSSKQSSVARLNGKQS</sequence>
<dbReference type="InterPro" id="IPR009749">
    <property type="entry name" value="DUF1315"/>
</dbReference>
<organism evidence="1 2">
    <name type="scientific">SAR86 cluster bacterium</name>
    <dbReference type="NCBI Taxonomy" id="2030880"/>
    <lineage>
        <taxon>Bacteria</taxon>
        <taxon>Pseudomonadati</taxon>
        <taxon>Pseudomonadota</taxon>
        <taxon>Gammaproteobacteria</taxon>
        <taxon>SAR86 cluster</taxon>
    </lineage>
</organism>
<dbReference type="Proteomes" id="UP000218327">
    <property type="component" value="Unassembled WGS sequence"/>
</dbReference>
<name>A0A2A5BB57_9GAMM</name>